<dbReference type="RefSeq" id="WP_245858106.1">
    <property type="nucleotide sequence ID" value="NZ_OBMI01000001.1"/>
</dbReference>
<evidence type="ECO:0000313" key="2">
    <source>
        <dbReference type="Proteomes" id="UP000219494"/>
    </source>
</evidence>
<dbReference type="AlphaFoldDB" id="A0A285QAI6"/>
<gene>
    <name evidence="1" type="ORF">SAMN06297144_0268</name>
</gene>
<dbReference type="PROSITE" id="PS51257">
    <property type="entry name" value="PROKAR_LIPOPROTEIN"/>
    <property type="match status" value="1"/>
</dbReference>
<protein>
    <recommendedName>
        <fullName evidence="3">DUF4893 domain-containing protein</fullName>
    </recommendedName>
</protein>
<dbReference type="EMBL" id="OBMI01000001">
    <property type="protein sequence ID" value="SOB78893.1"/>
    <property type="molecule type" value="Genomic_DNA"/>
</dbReference>
<keyword evidence="2" id="KW-1185">Reference proteome</keyword>
<accession>A0A285QAI6</accession>
<dbReference type="Pfam" id="PF16233">
    <property type="entry name" value="DUF4893"/>
    <property type="match status" value="1"/>
</dbReference>
<organism evidence="1 2">
    <name type="scientific">Sphingomonas guangdongensis</name>
    <dbReference type="NCBI Taxonomy" id="1141890"/>
    <lineage>
        <taxon>Bacteria</taxon>
        <taxon>Pseudomonadati</taxon>
        <taxon>Pseudomonadota</taxon>
        <taxon>Alphaproteobacteria</taxon>
        <taxon>Sphingomonadales</taxon>
        <taxon>Sphingomonadaceae</taxon>
        <taxon>Sphingomonas</taxon>
    </lineage>
</organism>
<proteinExistence type="predicted"/>
<name>A0A285QAI6_9SPHN</name>
<evidence type="ECO:0008006" key="3">
    <source>
        <dbReference type="Google" id="ProtNLM"/>
    </source>
</evidence>
<dbReference type="Proteomes" id="UP000219494">
    <property type="component" value="Unassembled WGS sequence"/>
</dbReference>
<reference evidence="1 2" key="1">
    <citation type="submission" date="2017-07" db="EMBL/GenBank/DDBJ databases">
        <authorList>
            <person name="Sun Z.S."/>
            <person name="Albrecht U."/>
            <person name="Echele G."/>
            <person name="Lee C.C."/>
        </authorList>
    </citation>
    <scope>NUCLEOTIDE SEQUENCE [LARGE SCALE GENOMIC DNA]</scope>
    <source>
        <strain evidence="1 2">CGMCC 1.12672</strain>
    </source>
</reference>
<dbReference type="InterPro" id="IPR032609">
    <property type="entry name" value="DUF4893"/>
</dbReference>
<sequence length="207" mass="21561">MSARLTFPLAILLAACSGGERPAAGCADAPACTGAAPWRAVATPEDRDRLSRWRDAWTTALPAARGTDAAGIAALGPLAEPDLALTEPVPPAGTYRCRVVKLGAVAADRPGFRSLPAATCRIDADGSLTTLDGGQRAIGRIYASTDTRGVFLGALALGDEQAGPAYGADAQRDMAGFVERVAERRWRVVLPYPAFESVLDVMELVPA</sequence>
<evidence type="ECO:0000313" key="1">
    <source>
        <dbReference type="EMBL" id="SOB78893.1"/>
    </source>
</evidence>